<feature type="compositionally biased region" description="Basic and acidic residues" evidence="8">
    <location>
        <begin position="96"/>
        <end position="105"/>
    </location>
</feature>
<dbReference type="Proteomes" id="UP000006310">
    <property type="component" value="Chromosome 7"/>
</dbReference>
<evidence type="ECO:0000256" key="6">
    <source>
        <dbReference type="ARBA" id="ARBA00022552"/>
    </source>
</evidence>
<evidence type="ECO:0000256" key="3">
    <source>
        <dbReference type="ARBA" id="ARBA00008479"/>
    </source>
</evidence>
<dbReference type="InterPro" id="IPR019002">
    <property type="entry name" value="Ribosome_biogenesis_Nop16"/>
</dbReference>
<evidence type="ECO:0000256" key="5">
    <source>
        <dbReference type="ARBA" id="ARBA00022517"/>
    </source>
</evidence>
<organism evidence="9 10">
    <name type="scientific">Huiozyma naganishii (strain ATCC MYA-139 / BCRC 22969 / CBS 8797 / KCTC 17520 / NBRC 10181 / NCYC 3082 / Yp74L-3)</name>
    <name type="common">Yeast</name>
    <name type="synonym">Kazachstania naganishii</name>
    <dbReference type="NCBI Taxonomy" id="1071383"/>
    <lineage>
        <taxon>Eukaryota</taxon>
        <taxon>Fungi</taxon>
        <taxon>Dikarya</taxon>
        <taxon>Ascomycota</taxon>
        <taxon>Saccharomycotina</taxon>
        <taxon>Saccharomycetes</taxon>
        <taxon>Saccharomycetales</taxon>
        <taxon>Saccharomycetaceae</taxon>
        <taxon>Huiozyma</taxon>
    </lineage>
</organism>
<dbReference type="Pfam" id="PF09420">
    <property type="entry name" value="Nop16"/>
    <property type="match status" value="1"/>
</dbReference>
<comment type="similarity">
    <text evidence="3">Belongs to the NOP16 family.</text>
</comment>
<keyword evidence="7" id="KW-0539">Nucleus</keyword>
<dbReference type="RefSeq" id="XP_022465403.1">
    <property type="nucleotide sequence ID" value="XM_022608959.1"/>
</dbReference>
<dbReference type="EMBL" id="HE978320">
    <property type="protein sequence ID" value="CCK71157.1"/>
    <property type="molecule type" value="Genomic_DNA"/>
</dbReference>
<feature type="compositionally biased region" description="Basic residues" evidence="8">
    <location>
        <begin position="1"/>
        <end position="10"/>
    </location>
</feature>
<dbReference type="STRING" id="1071383.J7S0U0"/>
<evidence type="ECO:0000256" key="2">
    <source>
        <dbReference type="ARBA" id="ARBA00004604"/>
    </source>
</evidence>
<sequence>MGSVRRRKLARSSIGKATRRTKDRQRKINIKSNPIIEAHWDHSLTLAQNYKKLGLRAKLQTPAGGQEADFSKIIKKEPSIKKSVFDEDDESDEDHADQLKGSESKEEIDESTFSPENIPEGEARIERDSEGNVIRIIYGAKKAFNIDADVNEMKQKVDDESAKTEAVKELERFADRPLVVKKRVMSKREDEWLEKLYKKHGSDYRKMFFDKLNVYQQSQTDLKRRVLKWKKAHGIED</sequence>
<dbReference type="GO" id="GO:0030687">
    <property type="term" value="C:preribosome, large subunit precursor"/>
    <property type="evidence" value="ECO:0007669"/>
    <property type="project" value="EnsemblFungi"/>
</dbReference>
<reference evidence="9 10" key="1">
    <citation type="journal article" date="2011" name="Proc. Natl. Acad. Sci. U.S.A.">
        <title>Evolutionary erosion of yeast sex chromosomes by mating-type switching accidents.</title>
        <authorList>
            <person name="Gordon J.L."/>
            <person name="Armisen D."/>
            <person name="Proux-Wera E."/>
            <person name="Oheigeartaigh S.S."/>
            <person name="Byrne K.P."/>
            <person name="Wolfe K.H."/>
        </authorList>
    </citation>
    <scope>NUCLEOTIDE SEQUENCE [LARGE SCALE GENOMIC DNA]</scope>
    <source>
        <strain evidence="10">ATCC MYA-139 / BCRC 22969 / CBS 8797 / CCRC 22969 / KCTC 17520 / NBRC 10181 / NCYC 3082</strain>
    </source>
</reference>
<comment type="function">
    <text evidence="1">Involved in the biogenesis of the 60S ribosomal subunit.</text>
</comment>
<keyword evidence="5" id="KW-0690">Ribosome biogenesis</keyword>
<dbReference type="PANTHER" id="PTHR13243">
    <property type="entry name" value="HSPC111 PROTEIN-RELATED"/>
    <property type="match status" value="1"/>
</dbReference>
<evidence type="ECO:0000313" key="10">
    <source>
        <dbReference type="Proteomes" id="UP000006310"/>
    </source>
</evidence>
<dbReference type="GeneID" id="34526881"/>
<keyword evidence="6" id="KW-0698">rRNA processing</keyword>
<evidence type="ECO:0000256" key="8">
    <source>
        <dbReference type="SAM" id="MobiDB-lite"/>
    </source>
</evidence>
<dbReference type="HOGENOM" id="CLU_078857_0_0_1"/>
<dbReference type="AlphaFoldDB" id="J7S0U0"/>
<evidence type="ECO:0000256" key="7">
    <source>
        <dbReference type="ARBA" id="ARBA00023242"/>
    </source>
</evidence>
<evidence type="ECO:0000313" key="9">
    <source>
        <dbReference type="EMBL" id="CCK71157.1"/>
    </source>
</evidence>
<dbReference type="OrthoDB" id="285729at2759"/>
<dbReference type="eggNOG" id="KOG4771">
    <property type="taxonomic scope" value="Eukaryota"/>
</dbReference>
<feature type="region of interest" description="Disordered" evidence="8">
    <location>
        <begin position="81"/>
        <end position="126"/>
    </location>
</feature>
<dbReference type="OMA" id="MQQTEAD"/>
<name>J7S0U0_HUIN7</name>
<feature type="region of interest" description="Disordered" evidence="8">
    <location>
        <begin position="1"/>
        <end position="30"/>
    </location>
</feature>
<keyword evidence="10" id="KW-1185">Reference proteome</keyword>
<reference evidence="10" key="2">
    <citation type="submission" date="2012-08" db="EMBL/GenBank/DDBJ databases">
        <title>Genome sequence of Kazachstania naganishii.</title>
        <authorList>
            <person name="Gordon J.L."/>
            <person name="Armisen D."/>
            <person name="Proux-Wera E."/>
            <person name="OhEigeartaigh S.S."/>
            <person name="Byrne K.P."/>
            <person name="Wolfe K.H."/>
        </authorList>
    </citation>
    <scope>NUCLEOTIDE SEQUENCE [LARGE SCALE GENOMIC DNA]</scope>
    <source>
        <strain evidence="10">ATCC MYA-139 / BCRC 22969 / CBS 8797 / CCRC 22969 / KCTC 17520 / NBRC 10181 / NCYC 3082</strain>
    </source>
</reference>
<dbReference type="GO" id="GO:0005730">
    <property type="term" value="C:nucleolus"/>
    <property type="evidence" value="ECO:0007669"/>
    <property type="project" value="UniProtKB-SubCell"/>
</dbReference>
<dbReference type="GO" id="GO:0006364">
    <property type="term" value="P:rRNA processing"/>
    <property type="evidence" value="ECO:0007669"/>
    <property type="project" value="UniProtKB-KW"/>
</dbReference>
<comment type="subcellular location">
    <subcellularLocation>
        <location evidence="2">Nucleus</location>
        <location evidence="2">Nucleolus</location>
    </subcellularLocation>
</comment>
<dbReference type="GO" id="GO:0042273">
    <property type="term" value="P:ribosomal large subunit biogenesis"/>
    <property type="evidence" value="ECO:0007669"/>
    <property type="project" value="EnsemblFungi"/>
</dbReference>
<proteinExistence type="inferred from homology"/>
<accession>J7S0U0</accession>
<protein>
    <recommendedName>
        <fullName evidence="4">Nucleolar protein 16</fullName>
    </recommendedName>
</protein>
<evidence type="ECO:0000256" key="1">
    <source>
        <dbReference type="ARBA" id="ARBA00002889"/>
    </source>
</evidence>
<feature type="compositionally biased region" description="Basic residues" evidence="8">
    <location>
        <begin position="17"/>
        <end position="29"/>
    </location>
</feature>
<evidence type="ECO:0000256" key="4">
    <source>
        <dbReference type="ARBA" id="ARBA00015522"/>
    </source>
</evidence>
<feature type="compositionally biased region" description="Acidic residues" evidence="8">
    <location>
        <begin position="86"/>
        <end position="95"/>
    </location>
</feature>
<gene>
    <name evidence="9" type="primary">KNAG0G00990</name>
    <name evidence="9" type="ordered locus">KNAG_0G00990</name>
</gene>
<dbReference type="KEGG" id="kng:KNAG_0G00990"/>
<dbReference type="PANTHER" id="PTHR13243:SF1">
    <property type="entry name" value="NUCLEOLAR PROTEIN 16"/>
    <property type="match status" value="1"/>
</dbReference>